<evidence type="ECO:0000259" key="3">
    <source>
        <dbReference type="Pfam" id="PF07811"/>
    </source>
</evidence>
<dbReference type="OrthoDB" id="8656688at2"/>
<dbReference type="RefSeq" id="WP_094854905.1">
    <property type="nucleotide sequence ID" value="NZ_NEVM01000005.1"/>
</dbReference>
<feature type="domain" description="TadE-like" evidence="3">
    <location>
        <begin position="32"/>
        <end position="74"/>
    </location>
</feature>
<reference evidence="5" key="1">
    <citation type="submission" date="2017-05" db="EMBL/GenBank/DDBJ databases">
        <title>Complete and WGS of Bordetella genogroups.</title>
        <authorList>
            <person name="Spilker T."/>
            <person name="Lipuma J."/>
        </authorList>
    </citation>
    <scope>NUCLEOTIDE SEQUENCE [LARGE SCALE GENOMIC DNA]</scope>
    <source>
        <strain evidence="5">AU16122</strain>
    </source>
</reference>
<keyword evidence="2" id="KW-0472">Membrane</keyword>
<comment type="caution">
    <text evidence="4">The sequence shown here is derived from an EMBL/GenBank/DDBJ whole genome shotgun (WGS) entry which is preliminary data.</text>
</comment>
<evidence type="ECO:0000313" key="4">
    <source>
        <dbReference type="EMBL" id="OZI30481.1"/>
    </source>
</evidence>
<dbReference type="EMBL" id="NEVM01000005">
    <property type="protein sequence ID" value="OZI30481.1"/>
    <property type="molecule type" value="Genomic_DNA"/>
</dbReference>
<dbReference type="Pfam" id="PF07811">
    <property type="entry name" value="TadE"/>
    <property type="match status" value="1"/>
</dbReference>
<feature type="region of interest" description="Disordered" evidence="1">
    <location>
        <begin position="1"/>
        <end position="24"/>
    </location>
</feature>
<protein>
    <recommendedName>
        <fullName evidence="3">TadE-like domain-containing protein</fullName>
    </recommendedName>
</protein>
<name>A0A261S008_9BORD</name>
<proteinExistence type="predicted"/>
<dbReference type="Proteomes" id="UP000216020">
    <property type="component" value="Unassembled WGS sequence"/>
</dbReference>
<sequence>MRAAPALPARAPRRVRQPAAAPRGRGHAAQRGLAALEFALVLSVFLLLFGGIVGLGGVMWAQQKLAGAATEGARAVLDSGQDGAVDMSAGCKAARDAVTWLAIGCTATQQACAWPGGAGNAAARCAAVSLSYSTADWPLLSLARTLSQALWQSAWVPQTLTAHAVVQIQETL</sequence>
<keyword evidence="5" id="KW-1185">Reference proteome</keyword>
<accession>A0A261S008</accession>
<evidence type="ECO:0000256" key="1">
    <source>
        <dbReference type="SAM" id="MobiDB-lite"/>
    </source>
</evidence>
<gene>
    <name evidence="4" type="ORF">CAL29_20880</name>
</gene>
<dbReference type="AlphaFoldDB" id="A0A261S008"/>
<feature type="transmembrane region" description="Helical" evidence="2">
    <location>
        <begin position="33"/>
        <end position="60"/>
    </location>
</feature>
<evidence type="ECO:0000256" key="2">
    <source>
        <dbReference type="SAM" id="Phobius"/>
    </source>
</evidence>
<keyword evidence="2" id="KW-1133">Transmembrane helix</keyword>
<organism evidence="4 5">
    <name type="scientific">Bordetella genomosp. 10</name>
    <dbReference type="NCBI Taxonomy" id="1416804"/>
    <lineage>
        <taxon>Bacteria</taxon>
        <taxon>Pseudomonadati</taxon>
        <taxon>Pseudomonadota</taxon>
        <taxon>Betaproteobacteria</taxon>
        <taxon>Burkholderiales</taxon>
        <taxon>Alcaligenaceae</taxon>
        <taxon>Bordetella</taxon>
    </lineage>
</organism>
<dbReference type="InterPro" id="IPR012495">
    <property type="entry name" value="TadE-like_dom"/>
</dbReference>
<feature type="compositionally biased region" description="Low complexity" evidence="1">
    <location>
        <begin position="1"/>
        <end position="10"/>
    </location>
</feature>
<keyword evidence="2" id="KW-0812">Transmembrane</keyword>
<evidence type="ECO:0000313" key="5">
    <source>
        <dbReference type="Proteomes" id="UP000216020"/>
    </source>
</evidence>